<dbReference type="EMBL" id="QXFX01001845">
    <property type="protein sequence ID" value="KAE9083959.1"/>
    <property type="molecule type" value="Genomic_DNA"/>
</dbReference>
<evidence type="ECO:0000256" key="1">
    <source>
        <dbReference type="SAM" id="MobiDB-lite"/>
    </source>
</evidence>
<name>A0A6G0KDF1_9STRA</name>
<feature type="compositionally biased region" description="Polar residues" evidence="1">
    <location>
        <begin position="129"/>
        <end position="139"/>
    </location>
</feature>
<dbReference type="AlphaFoldDB" id="A0A6G0KDF1"/>
<accession>A0A6G0KDF1</accession>
<feature type="region of interest" description="Disordered" evidence="1">
    <location>
        <begin position="1"/>
        <end position="49"/>
    </location>
</feature>
<gene>
    <name evidence="2" type="ORF">PF010_g21024</name>
</gene>
<feature type="region of interest" description="Disordered" evidence="1">
    <location>
        <begin position="66"/>
        <end position="144"/>
    </location>
</feature>
<reference evidence="2 3" key="1">
    <citation type="submission" date="2018-09" db="EMBL/GenBank/DDBJ databases">
        <title>Genomic investigation of the strawberry pathogen Phytophthora fragariae indicates pathogenicity is determined by transcriptional variation in three key races.</title>
        <authorList>
            <person name="Adams T.M."/>
            <person name="Armitage A.D."/>
            <person name="Sobczyk M.K."/>
            <person name="Bates H.J."/>
            <person name="Dunwell J.M."/>
            <person name="Nellist C.F."/>
            <person name="Harrison R.J."/>
        </authorList>
    </citation>
    <scope>NUCLEOTIDE SEQUENCE [LARGE SCALE GENOMIC DNA]</scope>
    <source>
        <strain evidence="2 3">ONT-3</strain>
    </source>
</reference>
<evidence type="ECO:0000313" key="2">
    <source>
        <dbReference type="EMBL" id="KAE9083959.1"/>
    </source>
</evidence>
<proteinExistence type="predicted"/>
<evidence type="ECO:0000313" key="3">
    <source>
        <dbReference type="Proteomes" id="UP000488956"/>
    </source>
</evidence>
<comment type="caution">
    <text evidence="2">The sequence shown here is derived from an EMBL/GenBank/DDBJ whole genome shotgun (WGS) entry which is preliminary data.</text>
</comment>
<sequence>MNRSECSGWGSRRGSKTSSDAVEDDMGAGSDAGDVDGRVNAGKAAGTPIGVTGEIVGASAGDEVTPEAAAVDEGAGGNPDDPEGGSTPARLLEWIPKPQTPLWRSPWMKMSPEKQQTTEQEGVAARPTRTASLRGLTSTKRGRWTGRRYRSEILGLTS</sequence>
<protein>
    <submittedName>
        <fullName evidence="2">Uncharacterized protein</fullName>
    </submittedName>
</protein>
<organism evidence="2 3">
    <name type="scientific">Phytophthora fragariae</name>
    <dbReference type="NCBI Taxonomy" id="53985"/>
    <lineage>
        <taxon>Eukaryota</taxon>
        <taxon>Sar</taxon>
        <taxon>Stramenopiles</taxon>
        <taxon>Oomycota</taxon>
        <taxon>Peronosporomycetes</taxon>
        <taxon>Peronosporales</taxon>
        <taxon>Peronosporaceae</taxon>
        <taxon>Phytophthora</taxon>
    </lineage>
</organism>
<dbReference type="Proteomes" id="UP000488956">
    <property type="component" value="Unassembled WGS sequence"/>
</dbReference>